<dbReference type="EMBL" id="FOJG01000001">
    <property type="protein sequence ID" value="SEW15911.1"/>
    <property type="molecule type" value="Genomic_DNA"/>
</dbReference>
<sequence length="217" mass="24600">MLIIRSILVSILLVVLFHPAYSQVPTWNEIFKQKKTATNYQLKQIAMLQIYIGLVKDGYKAVDNGLKTITRFKNGEFDLHSLYYSSLKAVNPEVRKYPAAVKTYEDAAYMSRQIVAIKKAVTNLPSLDADTKYFVLRSFDKLSADIEVNLGDLDDVLAAGQYQMKDDERISRITKIAAKSQSQLDFMRNMADESRALAYGILKEGGEISQLKNLHNH</sequence>
<keyword evidence="2" id="KW-1185">Reference proteome</keyword>
<dbReference type="OrthoDB" id="673795at2"/>
<dbReference type="STRING" id="29529.SAMN04488122_0883"/>
<evidence type="ECO:0000313" key="2">
    <source>
        <dbReference type="Proteomes" id="UP000199310"/>
    </source>
</evidence>
<proteinExistence type="predicted"/>
<accession>A0A1I0PNU2</accession>
<protein>
    <recommendedName>
        <fullName evidence="3">TerB family tellurite resistance protein</fullName>
    </recommendedName>
</protein>
<reference evidence="2" key="1">
    <citation type="submission" date="2016-10" db="EMBL/GenBank/DDBJ databases">
        <authorList>
            <person name="Varghese N."/>
            <person name="Submissions S."/>
        </authorList>
    </citation>
    <scope>NUCLEOTIDE SEQUENCE [LARGE SCALE GENOMIC DNA]</scope>
    <source>
        <strain evidence="2">DSM 3695</strain>
    </source>
</reference>
<dbReference type="RefSeq" id="WP_143059072.1">
    <property type="nucleotide sequence ID" value="NZ_FOJG01000001.1"/>
</dbReference>
<evidence type="ECO:0008006" key="3">
    <source>
        <dbReference type="Google" id="ProtNLM"/>
    </source>
</evidence>
<dbReference type="Proteomes" id="UP000199310">
    <property type="component" value="Unassembled WGS sequence"/>
</dbReference>
<evidence type="ECO:0000313" key="1">
    <source>
        <dbReference type="EMBL" id="SEW15911.1"/>
    </source>
</evidence>
<gene>
    <name evidence="1" type="ORF">SAMN04488122_0883</name>
</gene>
<organism evidence="1 2">
    <name type="scientific">Chitinophaga arvensicola</name>
    <dbReference type="NCBI Taxonomy" id="29529"/>
    <lineage>
        <taxon>Bacteria</taxon>
        <taxon>Pseudomonadati</taxon>
        <taxon>Bacteroidota</taxon>
        <taxon>Chitinophagia</taxon>
        <taxon>Chitinophagales</taxon>
        <taxon>Chitinophagaceae</taxon>
        <taxon>Chitinophaga</taxon>
    </lineage>
</organism>
<name>A0A1I0PNU2_9BACT</name>
<dbReference type="AlphaFoldDB" id="A0A1I0PNU2"/>